<evidence type="ECO:0000313" key="2">
    <source>
        <dbReference type="Proteomes" id="UP001165586"/>
    </source>
</evidence>
<name>A0ABT2GY42_9MICO</name>
<gene>
    <name evidence="1" type="ORF">N1032_03370</name>
</gene>
<keyword evidence="2" id="KW-1185">Reference proteome</keyword>
<comment type="caution">
    <text evidence="1">The sequence shown here is derived from an EMBL/GenBank/DDBJ whole genome shotgun (WGS) entry which is preliminary data.</text>
</comment>
<organism evidence="1 2">
    <name type="scientific">Herbiconiux daphne</name>
    <dbReference type="NCBI Taxonomy" id="2970914"/>
    <lineage>
        <taxon>Bacteria</taxon>
        <taxon>Bacillati</taxon>
        <taxon>Actinomycetota</taxon>
        <taxon>Actinomycetes</taxon>
        <taxon>Micrococcales</taxon>
        <taxon>Microbacteriaceae</taxon>
        <taxon>Herbiconiux</taxon>
    </lineage>
</organism>
<dbReference type="Proteomes" id="UP001165586">
    <property type="component" value="Unassembled WGS sequence"/>
</dbReference>
<sequence>MAALSPGRREAVREVVLDARRRGCVDDRARAYLRRVTGADVIADLVAEALAAEQPRAIP</sequence>
<reference evidence="1" key="1">
    <citation type="submission" date="2022-08" db="EMBL/GenBank/DDBJ databases">
        <authorList>
            <person name="Deng Y."/>
            <person name="Han X.-F."/>
            <person name="Zhang Y.-Q."/>
        </authorList>
    </citation>
    <scope>NUCLEOTIDE SEQUENCE</scope>
    <source>
        <strain evidence="1">CPCC 203386</strain>
    </source>
</reference>
<protein>
    <submittedName>
        <fullName evidence="1">Uncharacterized protein</fullName>
    </submittedName>
</protein>
<dbReference type="RefSeq" id="WP_259537436.1">
    <property type="nucleotide sequence ID" value="NZ_JANLCJ010000001.1"/>
</dbReference>
<evidence type="ECO:0000313" key="1">
    <source>
        <dbReference type="EMBL" id="MCS5732781.1"/>
    </source>
</evidence>
<proteinExistence type="predicted"/>
<accession>A0ABT2GY42</accession>
<dbReference type="EMBL" id="JANLCJ010000001">
    <property type="protein sequence ID" value="MCS5732781.1"/>
    <property type="molecule type" value="Genomic_DNA"/>
</dbReference>